<evidence type="ECO:0008006" key="12">
    <source>
        <dbReference type="Google" id="ProtNLM"/>
    </source>
</evidence>
<protein>
    <recommendedName>
        <fullName evidence="12">RING-type domain-containing protein</fullName>
    </recommendedName>
</protein>
<proteinExistence type="predicted"/>
<dbReference type="SMART" id="SM00184">
    <property type="entry name" value="RING"/>
    <property type="match status" value="2"/>
</dbReference>
<feature type="repeat" description="NHL" evidence="7">
    <location>
        <begin position="145"/>
        <end position="188"/>
    </location>
</feature>
<evidence type="ECO:0000256" key="2">
    <source>
        <dbReference type="ARBA" id="ARBA00022723"/>
    </source>
</evidence>
<keyword evidence="11" id="KW-1185">Reference proteome</keyword>
<organism evidence="10 11">
    <name type="scientific">Porites evermanni</name>
    <dbReference type="NCBI Taxonomy" id="104178"/>
    <lineage>
        <taxon>Eukaryota</taxon>
        <taxon>Metazoa</taxon>
        <taxon>Cnidaria</taxon>
        <taxon>Anthozoa</taxon>
        <taxon>Hexacorallia</taxon>
        <taxon>Scleractinia</taxon>
        <taxon>Fungiina</taxon>
        <taxon>Poritidae</taxon>
        <taxon>Porites</taxon>
    </lineage>
</organism>
<dbReference type="SUPFAM" id="SSF57850">
    <property type="entry name" value="RING/U-box"/>
    <property type="match status" value="2"/>
</dbReference>
<keyword evidence="1" id="KW-0597">Phosphoprotein</keyword>
<dbReference type="InterPro" id="IPR017907">
    <property type="entry name" value="Znf_RING_CS"/>
</dbReference>
<feature type="domain" description="RING-type" evidence="8">
    <location>
        <begin position="415"/>
        <end position="458"/>
    </location>
</feature>
<comment type="caution">
    <text evidence="10">The sequence shown here is derived from an EMBL/GenBank/DDBJ whole genome shotgun (WGS) entry which is preliminary data.</text>
</comment>
<dbReference type="PANTHER" id="PTHR24104:SF57">
    <property type="entry name" value="BEE-MILK PROTEIN"/>
    <property type="match status" value="1"/>
</dbReference>
<dbReference type="InterPro" id="IPR001841">
    <property type="entry name" value="Znf_RING"/>
</dbReference>
<accession>A0ABN8MF11</accession>
<feature type="repeat" description="NHL" evidence="7">
    <location>
        <begin position="192"/>
        <end position="235"/>
    </location>
</feature>
<dbReference type="Gene3D" id="2.120.10.30">
    <property type="entry name" value="TolB, C-terminal domain"/>
    <property type="match status" value="3"/>
</dbReference>
<evidence type="ECO:0000313" key="11">
    <source>
        <dbReference type="Proteomes" id="UP001159427"/>
    </source>
</evidence>
<dbReference type="Gene3D" id="3.30.160.60">
    <property type="entry name" value="Classic Zinc Finger"/>
    <property type="match status" value="1"/>
</dbReference>
<evidence type="ECO:0000256" key="4">
    <source>
        <dbReference type="ARBA" id="ARBA00022771"/>
    </source>
</evidence>
<dbReference type="SMART" id="SM00336">
    <property type="entry name" value="BBOX"/>
    <property type="match status" value="2"/>
</dbReference>
<dbReference type="SUPFAM" id="SSF101898">
    <property type="entry name" value="NHL repeat"/>
    <property type="match status" value="2"/>
</dbReference>
<dbReference type="InterPro" id="IPR011042">
    <property type="entry name" value="6-blade_b-propeller_TolB-like"/>
</dbReference>
<evidence type="ECO:0000256" key="5">
    <source>
        <dbReference type="ARBA" id="ARBA00022833"/>
    </source>
</evidence>
<feature type="domain" description="B box-type" evidence="9">
    <location>
        <begin position="552"/>
        <end position="595"/>
    </location>
</feature>
<reference evidence="10 11" key="1">
    <citation type="submission" date="2022-05" db="EMBL/GenBank/DDBJ databases">
        <authorList>
            <consortium name="Genoscope - CEA"/>
            <person name="William W."/>
        </authorList>
    </citation>
    <scope>NUCLEOTIDE SEQUENCE [LARGE SCALE GENOMIC DNA]</scope>
</reference>
<dbReference type="PROSITE" id="PS51125">
    <property type="entry name" value="NHL"/>
    <property type="match status" value="6"/>
</dbReference>
<evidence type="ECO:0000259" key="8">
    <source>
        <dbReference type="PROSITE" id="PS50089"/>
    </source>
</evidence>
<dbReference type="PROSITE" id="PS50119">
    <property type="entry name" value="ZF_BBOX"/>
    <property type="match status" value="1"/>
</dbReference>
<evidence type="ECO:0000256" key="3">
    <source>
        <dbReference type="ARBA" id="ARBA00022737"/>
    </source>
</evidence>
<dbReference type="SUPFAM" id="SSF57845">
    <property type="entry name" value="B-box zinc-binding domain"/>
    <property type="match status" value="1"/>
</dbReference>
<evidence type="ECO:0000256" key="6">
    <source>
        <dbReference type="PROSITE-ProRule" id="PRU00024"/>
    </source>
</evidence>
<feature type="repeat" description="NHL" evidence="7">
    <location>
        <begin position="328"/>
        <end position="371"/>
    </location>
</feature>
<feature type="repeat" description="NHL" evidence="7">
    <location>
        <begin position="630"/>
        <end position="673"/>
    </location>
</feature>
<evidence type="ECO:0000256" key="7">
    <source>
        <dbReference type="PROSITE-ProRule" id="PRU00504"/>
    </source>
</evidence>
<evidence type="ECO:0000313" key="10">
    <source>
        <dbReference type="EMBL" id="CAH3027057.1"/>
    </source>
</evidence>
<dbReference type="PROSITE" id="PS00518">
    <property type="entry name" value="ZF_RING_1"/>
    <property type="match status" value="2"/>
</dbReference>
<keyword evidence="2" id="KW-0479">Metal-binding</keyword>
<evidence type="ECO:0000259" key="9">
    <source>
        <dbReference type="PROSITE" id="PS50119"/>
    </source>
</evidence>
<keyword evidence="3" id="KW-0677">Repeat</keyword>
<sequence length="784" mass="87297">MDIKTLLDNLHDEVSCSVCMCTFTDPKQLPCLHSFCLHCLNGIQRTSGVHGKITCPECRRQFQIPGSGNPSELPTNFRINSLLDVLAIKECSTANVKCGNCEKRSAKTLYSKGKESSKVIDGNKGANDRDSPLEAQVQTKRYIPVLSLGPGGKSVRELNGPWGVAVNDRDEIAVAECWNHRVSVFSSDGTHLRSFGKEGKNNGELNAPSGIAFDSLSNIVVTDCRNHRVQVFDTNGKFLGKFGEYGSLDHQLKNPEGLSINGNGEIIVADKGNKLIKIFSSRGKYLRKFGGSGSLVSPFHCIQHGQYFIVSDYGDQSIKLFDLEGKFIFKFGKQGNKDGEFTKPSYLSVNKQGLLMVCDSGNHRVQVFGRRGKFVKKFGSKGSRGGQFNFPPSTACLSDGRIVTLLDNLHDELSCSVCMCIYTDPKQLPCLHSFCLHCLNGLQRTSGVLGKITCPENRKQFKILGSGNPSEFPTNFRINSLVDVLAIKECSTANVKCGNCEKRSAQTLYCFQYCSFWCEECILAHNVIRSNKEHKTLALKDFQDQDIEAVLRRPVFCQKELHEKEELKFFCKNCEVAICNTSAMTLHEGHRKILLQEATNARKTKINSMIKSLKINPLEARVQTKRFRFLLSFGQYGKSVGMLNGPWGVAVNDRDEIAVTELWNHRVSVYSSDGIHLRSFGGEGEENVTDCNNDRVQVFDRNGKFLRKFGKHGTLDHKLKNPEGLSINGQGYIIVSDRDNKLIKIFSSSGKYLGKFGGAVSDCDDHYSIKMFDLEGKFIVKDKT</sequence>
<gene>
    <name evidence="10" type="ORF">PEVE_00030578</name>
</gene>
<dbReference type="PROSITE" id="PS50089">
    <property type="entry name" value="ZF_RING_2"/>
    <property type="match status" value="2"/>
</dbReference>
<dbReference type="InterPro" id="IPR013083">
    <property type="entry name" value="Znf_RING/FYVE/PHD"/>
</dbReference>
<dbReference type="InterPro" id="IPR001258">
    <property type="entry name" value="NHL_repeat"/>
</dbReference>
<keyword evidence="4 6" id="KW-0863">Zinc-finger</keyword>
<dbReference type="Gene3D" id="3.30.40.10">
    <property type="entry name" value="Zinc/RING finger domain, C3HC4 (zinc finger)"/>
    <property type="match status" value="2"/>
</dbReference>
<dbReference type="Pfam" id="PF13445">
    <property type="entry name" value="zf-RING_UBOX"/>
    <property type="match status" value="2"/>
</dbReference>
<feature type="repeat" description="NHL" evidence="7">
    <location>
        <begin position="239"/>
        <end position="282"/>
    </location>
</feature>
<feature type="domain" description="RING-type" evidence="8">
    <location>
        <begin position="16"/>
        <end position="59"/>
    </location>
</feature>
<dbReference type="InterPro" id="IPR027370">
    <property type="entry name" value="Znf-RING_euk"/>
</dbReference>
<dbReference type="InterPro" id="IPR050952">
    <property type="entry name" value="TRIM-NHL_E3_ligases"/>
</dbReference>
<dbReference type="Proteomes" id="UP001159427">
    <property type="component" value="Unassembled WGS sequence"/>
</dbReference>
<name>A0ABN8MF11_9CNID</name>
<dbReference type="EMBL" id="CALNXI010000433">
    <property type="protein sequence ID" value="CAH3027057.1"/>
    <property type="molecule type" value="Genomic_DNA"/>
</dbReference>
<dbReference type="PANTHER" id="PTHR24104">
    <property type="entry name" value="E3 UBIQUITIN-PROTEIN LIGASE NHLRC1-RELATED"/>
    <property type="match status" value="1"/>
</dbReference>
<feature type="repeat" description="NHL" evidence="7">
    <location>
        <begin position="706"/>
        <end position="749"/>
    </location>
</feature>
<evidence type="ECO:0000256" key="1">
    <source>
        <dbReference type="ARBA" id="ARBA00022553"/>
    </source>
</evidence>
<keyword evidence="5" id="KW-0862">Zinc</keyword>
<dbReference type="InterPro" id="IPR000315">
    <property type="entry name" value="Znf_B-box"/>
</dbReference>
<dbReference type="Pfam" id="PF01436">
    <property type="entry name" value="NHL"/>
    <property type="match status" value="5"/>
</dbReference>